<feature type="transmembrane region" description="Helical" evidence="1">
    <location>
        <begin position="41"/>
        <end position="59"/>
    </location>
</feature>
<dbReference type="AlphaFoldDB" id="A0A2P4ULJ0"/>
<gene>
    <name evidence="2" type="ORF">BTM25_03020</name>
</gene>
<evidence type="ECO:0000256" key="1">
    <source>
        <dbReference type="SAM" id="Phobius"/>
    </source>
</evidence>
<keyword evidence="1" id="KW-0812">Transmembrane</keyword>
<evidence type="ECO:0000313" key="3">
    <source>
        <dbReference type="Proteomes" id="UP000242367"/>
    </source>
</evidence>
<dbReference type="EMBL" id="MTBP01000001">
    <property type="protein sequence ID" value="POM25918.1"/>
    <property type="molecule type" value="Genomic_DNA"/>
</dbReference>
<dbReference type="RefSeq" id="WP_103560965.1">
    <property type="nucleotide sequence ID" value="NZ_MTBP01000001.1"/>
</dbReference>
<dbReference type="Pfam" id="PF20226">
    <property type="entry name" value="DUF6585"/>
    <property type="match status" value="1"/>
</dbReference>
<feature type="transmembrane region" description="Helical" evidence="1">
    <location>
        <begin position="65"/>
        <end position="86"/>
    </location>
</feature>
<evidence type="ECO:0000313" key="2">
    <source>
        <dbReference type="EMBL" id="POM25918.1"/>
    </source>
</evidence>
<reference evidence="2 3" key="1">
    <citation type="journal article" date="2017" name="Chemistry">
        <title>Isolation, Biosynthesis and Chemical Modifications of Rubterolones A-F: Rare Tropolone Alkaloids from Actinomadura sp. 5-2.</title>
        <authorList>
            <person name="Guo H."/>
            <person name="Benndorf R."/>
            <person name="Leichnitz D."/>
            <person name="Klassen J.L."/>
            <person name="Vollmers J."/>
            <person name="Gorls H."/>
            <person name="Steinacker M."/>
            <person name="Weigel C."/>
            <person name="Dahse H.M."/>
            <person name="Kaster A.K."/>
            <person name="de Beer Z.W."/>
            <person name="Poulsen M."/>
            <person name="Beemelmanns C."/>
        </authorList>
    </citation>
    <scope>NUCLEOTIDE SEQUENCE [LARGE SCALE GENOMIC DNA]</scope>
    <source>
        <strain evidence="2 3">5-2</strain>
    </source>
</reference>
<protein>
    <submittedName>
        <fullName evidence="2">Uncharacterized protein</fullName>
    </submittedName>
</protein>
<accession>A0A2P4ULJ0</accession>
<keyword evidence="3" id="KW-1185">Reference proteome</keyword>
<dbReference type="InterPro" id="IPR046492">
    <property type="entry name" value="DUF6585"/>
</dbReference>
<dbReference type="Proteomes" id="UP000242367">
    <property type="component" value="Unassembled WGS sequence"/>
</dbReference>
<sequence length="264" mass="28619">MAGHIAGELAPQMDMMAERAGLGARRGVYAGAQPDGGSIRFSLVAAVVCAVLAVVLFAAGTAFGMFFVLFAVIAVCLWIAELSTAAKNTRLGMHLYERGLVATVKGRTHAVRYDRTEVFQSSIRQTGVGGYTDYSYKLTDVEGVQFTLQGRNGGTPATGKFARHDEWGTALQEGVTRAQLPSIVERLNAGQRVDFGKLWVTRDEVGSAKGVTRWHEIEDLRIIQGFLKLKVAGKWRSAVNVAVSSIPNLYVFIGVADQLRGRVR</sequence>
<keyword evidence="1" id="KW-0472">Membrane</keyword>
<comment type="caution">
    <text evidence="2">The sequence shown here is derived from an EMBL/GenBank/DDBJ whole genome shotgun (WGS) entry which is preliminary data.</text>
</comment>
<name>A0A2P4ULJ0_9ACTN</name>
<proteinExistence type="predicted"/>
<organism evidence="2 3">
    <name type="scientific">Actinomadura rubteroloni</name>
    <dbReference type="NCBI Taxonomy" id="1926885"/>
    <lineage>
        <taxon>Bacteria</taxon>
        <taxon>Bacillati</taxon>
        <taxon>Actinomycetota</taxon>
        <taxon>Actinomycetes</taxon>
        <taxon>Streptosporangiales</taxon>
        <taxon>Thermomonosporaceae</taxon>
        <taxon>Actinomadura</taxon>
    </lineage>
</organism>
<keyword evidence="1" id="KW-1133">Transmembrane helix</keyword>